<accession>A0A951UVX3</accession>
<protein>
    <submittedName>
        <fullName evidence="1">Type II toxin-antitoxin system YhaV family toxin</fullName>
    </submittedName>
</protein>
<reference evidence="1" key="2">
    <citation type="journal article" date="2022" name="Microbiol. Resour. Announc.">
        <title>Metagenome Sequencing to Explore Phylogenomics of Terrestrial Cyanobacteria.</title>
        <authorList>
            <person name="Ward R.D."/>
            <person name="Stajich J.E."/>
            <person name="Johansen J.R."/>
            <person name="Huntemann M."/>
            <person name="Clum A."/>
            <person name="Foster B."/>
            <person name="Foster B."/>
            <person name="Roux S."/>
            <person name="Palaniappan K."/>
            <person name="Varghese N."/>
            <person name="Mukherjee S."/>
            <person name="Reddy T.B.K."/>
            <person name="Daum C."/>
            <person name="Copeland A."/>
            <person name="Chen I.A."/>
            <person name="Ivanova N.N."/>
            <person name="Kyrpides N.C."/>
            <person name="Shapiro N."/>
            <person name="Eloe-Fadrosh E.A."/>
            <person name="Pietrasiak N."/>
        </authorList>
    </citation>
    <scope>NUCLEOTIDE SEQUENCE</scope>
    <source>
        <strain evidence="1">GSE-NOS-MK-12-04C</strain>
    </source>
</reference>
<dbReference type="GO" id="GO:0110001">
    <property type="term" value="C:toxin-antitoxin complex"/>
    <property type="evidence" value="ECO:0007669"/>
    <property type="project" value="InterPro"/>
</dbReference>
<comment type="caution">
    <text evidence="1">The sequence shown here is derived from an EMBL/GenBank/DDBJ whole genome shotgun (WGS) entry which is preliminary data.</text>
</comment>
<dbReference type="GO" id="GO:0004540">
    <property type="term" value="F:RNA nuclease activity"/>
    <property type="evidence" value="ECO:0007669"/>
    <property type="project" value="InterPro"/>
</dbReference>
<dbReference type="EMBL" id="JAHHGZ010000058">
    <property type="protein sequence ID" value="MBW4671983.1"/>
    <property type="molecule type" value="Genomic_DNA"/>
</dbReference>
<reference evidence="1" key="1">
    <citation type="submission" date="2021-05" db="EMBL/GenBank/DDBJ databases">
        <authorList>
            <person name="Pietrasiak N."/>
            <person name="Ward R."/>
            <person name="Stajich J.E."/>
            <person name="Kurbessoian T."/>
        </authorList>
    </citation>
    <scope>NUCLEOTIDE SEQUENCE</scope>
    <source>
        <strain evidence="1">GSE-NOS-MK-12-04C</strain>
    </source>
</reference>
<sequence length="89" mass="10578">MVSNLSYFSLQKPLQKYSRLKKMGLPSRYRLFFRAFKEQKAIIIFWLGFPRKEGDKNDCYQVFTEKVKNGDFPENLDELLAECDVNESE</sequence>
<gene>
    <name evidence="1" type="ORF">KME60_32305</name>
</gene>
<name>A0A951UVX3_9CYAN</name>
<dbReference type="InterPro" id="IPR021679">
    <property type="entry name" value="Toxin_endonuclease_YhaV"/>
</dbReference>
<evidence type="ECO:0000313" key="2">
    <source>
        <dbReference type="Proteomes" id="UP000729701"/>
    </source>
</evidence>
<dbReference type="Proteomes" id="UP000729701">
    <property type="component" value="Unassembled WGS sequence"/>
</dbReference>
<organism evidence="1 2">
    <name type="scientific">Cyanomargarita calcarea GSE-NOS-MK-12-04C</name>
    <dbReference type="NCBI Taxonomy" id="2839659"/>
    <lineage>
        <taxon>Bacteria</taxon>
        <taxon>Bacillati</taxon>
        <taxon>Cyanobacteriota</taxon>
        <taxon>Cyanophyceae</taxon>
        <taxon>Nostocales</taxon>
        <taxon>Cyanomargaritaceae</taxon>
        <taxon>Cyanomargarita</taxon>
    </lineage>
</organism>
<dbReference type="AlphaFoldDB" id="A0A951UVX3"/>
<evidence type="ECO:0000313" key="1">
    <source>
        <dbReference type="EMBL" id="MBW4671983.1"/>
    </source>
</evidence>
<dbReference type="Pfam" id="PF11663">
    <property type="entry name" value="Toxin_YhaV"/>
    <property type="match status" value="1"/>
</dbReference>
<proteinExistence type="predicted"/>